<proteinExistence type="inferred from homology"/>
<accession>A0A850EN30</accession>
<comment type="subcellular location">
    <subcellularLocation>
        <location evidence="1">Cell membrane</location>
    </subcellularLocation>
</comment>
<name>A0A850EN30_9BACL</name>
<evidence type="ECO:0000313" key="13">
    <source>
        <dbReference type="Proteomes" id="UP000564806"/>
    </source>
</evidence>
<evidence type="ECO:0000256" key="5">
    <source>
        <dbReference type="ARBA" id="ARBA00029447"/>
    </source>
</evidence>
<keyword evidence="3 9" id="KW-0472">Membrane</keyword>
<keyword evidence="4 6" id="KW-0807">Transducer</keyword>
<dbReference type="Pfam" id="PF00672">
    <property type="entry name" value="HAMP"/>
    <property type="match status" value="1"/>
</dbReference>
<dbReference type="Proteomes" id="UP000564806">
    <property type="component" value="Unassembled WGS sequence"/>
</dbReference>
<gene>
    <name evidence="12" type="ORF">HPT30_10395</name>
</gene>
<evidence type="ECO:0000256" key="6">
    <source>
        <dbReference type="PROSITE-ProRule" id="PRU00284"/>
    </source>
</evidence>
<sequence length="613" mass="67200">MKVTRMHLSMKWKLILSFSAVALIFLGVAVYQGYKINQIEKSMETQKTEMENRITVSTLTQLLQEMKSVEASLAGTSDLEWADAFKEKEKKLYAEMAKVEFGSDTPAQEGLQQLQSQAKEYTGVVDELVQTLNDSSLDPMTVLDKIDELHTKAQELNGTMLASNGKLYTAAAENAEQAQGVSFDLLKNTNAVVLYAAIFVLIFTFVIAVVLIRSFLNPVRKLQAALRKISEGDLREQINSPYNDELGRLSHHFDHMVGRVREMLQQTQTVASTLADYSNSFQQSSAITAHTNQDIVRTIQDISSGADQQAGQSEQSAGLIQELERGIQEITEYTEVMLTTSETANLNTRSGSAAVTALREVSGQSRQSVGKVYHTLDRLAEQSRDISRITQTITEISSQTNILSLNAAIEAARAGVHGKGFAVIADEVRQLADQTKASSGHIREIIAELQQGMEDFQQDMLETRGNLEEQEEKVEETLASFVAIDQSIAEISKQIGHIHDKVDETRGMNTRLAESVHSVAAIAEETAAGVQEVNASSIQQDQSIAAIARQAVDIHEISQKLFQEINVFKINSGSDSVNHSESLPLGKRVKAESSDAASSATETVVPYPKASSA</sequence>
<dbReference type="GO" id="GO:0005886">
    <property type="term" value="C:plasma membrane"/>
    <property type="evidence" value="ECO:0007669"/>
    <property type="project" value="UniProtKB-SubCell"/>
</dbReference>
<evidence type="ECO:0000256" key="2">
    <source>
        <dbReference type="ARBA" id="ARBA00022475"/>
    </source>
</evidence>
<organism evidence="12 13">
    <name type="scientific">Paenibacillus agri</name>
    <dbReference type="NCBI Taxonomy" id="2744309"/>
    <lineage>
        <taxon>Bacteria</taxon>
        <taxon>Bacillati</taxon>
        <taxon>Bacillota</taxon>
        <taxon>Bacilli</taxon>
        <taxon>Bacillales</taxon>
        <taxon>Paenibacillaceae</taxon>
        <taxon>Paenibacillus</taxon>
    </lineage>
</organism>
<evidence type="ECO:0000256" key="1">
    <source>
        <dbReference type="ARBA" id="ARBA00004236"/>
    </source>
</evidence>
<dbReference type="PANTHER" id="PTHR32089">
    <property type="entry name" value="METHYL-ACCEPTING CHEMOTAXIS PROTEIN MCPB"/>
    <property type="match status" value="1"/>
</dbReference>
<dbReference type="PROSITE" id="PS50885">
    <property type="entry name" value="HAMP"/>
    <property type="match status" value="1"/>
</dbReference>
<evidence type="ECO:0000259" key="11">
    <source>
        <dbReference type="PROSITE" id="PS50885"/>
    </source>
</evidence>
<feature type="domain" description="Methyl-accepting transducer" evidence="10">
    <location>
        <begin position="284"/>
        <end position="534"/>
    </location>
</feature>
<dbReference type="SMART" id="SM00283">
    <property type="entry name" value="MA"/>
    <property type="match status" value="1"/>
</dbReference>
<evidence type="ECO:0000256" key="7">
    <source>
        <dbReference type="SAM" id="Coils"/>
    </source>
</evidence>
<evidence type="ECO:0000256" key="8">
    <source>
        <dbReference type="SAM" id="MobiDB-lite"/>
    </source>
</evidence>
<keyword evidence="2" id="KW-1003">Cell membrane</keyword>
<dbReference type="SMART" id="SM00304">
    <property type="entry name" value="HAMP"/>
    <property type="match status" value="1"/>
</dbReference>
<dbReference type="EMBL" id="JABWCS010000203">
    <property type="protein sequence ID" value="NUU60754.1"/>
    <property type="molecule type" value="Genomic_DNA"/>
</dbReference>
<dbReference type="CDD" id="cd06225">
    <property type="entry name" value="HAMP"/>
    <property type="match status" value="1"/>
</dbReference>
<keyword evidence="7" id="KW-0175">Coiled coil</keyword>
<dbReference type="AlphaFoldDB" id="A0A850EN30"/>
<feature type="compositionally biased region" description="Low complexity" evidence="8">
    <location>
        <begin position="594"/>
        <end position="603"/>
    </location>
</feature>
<evidence type="ECO:0000256" key="9">
    <source>
        <dbReference type="SAM" id="Phobius"/>
    </source>
</evidence>
<keyword evidence="13" id="KW-1185">Reference proteome</keyword>
<feature type="domain" description="HAMP" evidence="11">
    <location>
        <begin position="213"/>
        <end position="265"/>
    </location>
</feature>
<dbReference type="InterPro" id="IPR003660">
    <property type="entry name" value="HAMP_dom"/>
</dbReference>
<keyword evidence="9" id="KW-0812">Transmembrane</keyword>
<feature type="region of interest" description="Disordered" evidence="8">
    <location>
        <begin position="588"/>
        <end position="613"/>
    </location>
</feature>
<reference evidence="12" key="1">
    <citation type="submission" date="2020-06" db="EMBL/GenBank/DDBJ databases">
        <title>Paenibacillus sp. nov., isolated from soil.</title>
        <authorList>
            <person name="Seo Y.L."/>
        </authorList>
    </citation>
    <scope>NUCLEOTIDE SEQUENCE [LARGE SCALE GENOMIC DNA]</scope>
    <source>
        <strain evidence="12">JW14</strain>
    </source>
</reference>
<feature type="transmembrane region" description="Helical" evidence="9">
    <location>
        <begin position="192"/>
        <end position="212"/>
    </location>
</feature>
<dbReference type="GO" id="GO:0007165">
    <property type="term" value="P:signal transduction"/>
    <property type="evidence" value="ECO:0007669"/>
    <property type="project" value="UniProtKB-KW"/>
</dbReference>
<dbReference type="Gene3D" id="1.10.287.950">
    <property type="entry name" value="Methyl-accepting chemotaxis protein"/>
    <property type="match status" value="1"/>
</dbReference>
<keyword evidence="9" id="KW-1133">Transmembrane helix</keyword>
<evidence type="ECO:0000313" key="12">
    <source>
        <dbReference type="EMBL" id="NUU60754.1"/>
    </source>
</evidence>
<comment type="caution">
    <text evidence="12">The sequence shown here is derived from an EMBL/GenBank/DDBJ whole genome shotgun (WGS) entry which is preliminary data.</text>
</comment>
<dbReference type="InterPro" id="IPR004089">
    <property type="entry name" value="MCPsignal_dom"/>
</dbReference>
<comment type="similarity">
    <text evidence="5">Belongs to the methyl-accepting chemotaxis (MCP) protein family.</text>
</comment>
<dbReference type="Pfam" id="PF00015">
    <property type="entry name" value="MCPsignal"/>
    <property type="match status" value="1"/>
</dbReference>
<dbReference type="PROSITE" id="PS50111">
    <property type="entry name" value="CHEMOTAXIS_TRANSDUC_2"/>
    <property type="match status" value="1"/>
</dbReference>
<evidence type="ECO:0000256" key="3">
    <source>
        <dbReference type="ARBA" id="ARBA00023136"/>
    </source>
</evidence>
<dbReference type="Gene3D" id="1.10.8.500">
    <property type="entry name" value="HAMP domain in histidine kinase"/>
    <property type="match status" value="1"/>
</dbReference>
<dbReference type="SUPFAM" id="SSF58104">
    <property type="entry name" value="Methyl-accepting chemotaxis protein (MCP) signaling domain"/>
    <property type="match status" value="1"/>
</dbReference>
<dbReference type="PANTHER" id="PTHR32089:SF112">
    <property type="entry name" value="LYSOZYME-LIKE PROTEIN-RELATED"/>
    <property type="match status" value="1"/>
</dbReference>
<protein>
    <submittedName>
        <fullName evidence="12">Methyl-accepting chemotaxis protein</fullName>
    </submittedName>
</protein>
<dbReference type="RefSeq" id="WP_175371326.1">
    <property type="nucleotide sequence ID" value="NZ_JABWCS010000203.1"/>
</dbReference>
<feature type="coiled-coil region" evidence="7">
    <location>
        <begin position="453"/>
        <end position="480"/>
    </location>
</feature>
<evidence type="ECO:0000256" key="4">
    <source>
        <dbReference type="ARBA" id="ARBA00023224"/>
    </source>
</evidence>
<evidence type="ECO:0000259" key="10">
    <source>
        <dbReference type="PROSITE" id="PS50111"/>
    </source>
</evidence>